<evidence type="ECO:0000256" key="1">
    <source>
        <dbReference type="SAM" id="Phobius"/>
    </source>
</evidence>
<evidence type="ECO:0000313" key="2">
    <source>
        <dbReference type="EMBL" id="MBE5728250.1"/>
    </source>
</evidence>
<proteinExistence type="predicted"/>
<feature type="transmembrane region" description="Helical" evidence="1">
    <location>
        <begin position="41"/>
        <end position="63"/>
    </location>
</feature>
<dbReference type="EMBL" id="JADFAR010000002">
    <property type="protein sequence ID" value="MBE5728250.1"/>
    <property type="molecule type" value="Genomic_DNA"/>
</dbReference>
<accession>A0A8T3UUS8</accession>
<gene>
    <name evidence="2" type="ORF">IHE51_00080</name>
</gene>
<dbReference type="Proteomes" id="UP000718571">
    <property type="component" value="Unassembled WGS sequence"/>
</dbReference>
<sequence length="74" mass="7913">MKGGLVLIGLIVAVIGAIIMTGISVPYISNFLLQALKFSPVSSFILSIILIIAGIVIFIIGAASSKMGRYYKYY</sequence>
<name>A0A8T3UUS8_9ARCH</name>
<organism evidence="2 3">
    <name type="scientific">Candidatus Acidifodinimicrobium mancum</name>
    <dbReference type="NCBI Taxonomy" id="2898728"/>
    <lineage>
        <taxon>Archaea</taxon>
        <taxon>Candidatus Parvarchaeota</taxon>
        <taxon>Candidatus Acidifodinimicrobiaceae</taxon>
        <taxon>Candidatus Acidifodinimicrobium</taxon>
    </lineage>
</organism>
<feature type="transmembrane region" description="Helical" evidence="1">
    <location>
        <begin position="7"/>
        <end position="29"/>
    </location>
</feature>
<dbReference type="AlphaFoldDB" id="A0A8T3UUS8"/>
<keyword evidence="1" id="KW-0472">Membrane</keyword>
<comment type="caution">
    <text evidence="2">The sequence shown here is derived from an EMBL/GenBank/DDBJ whole genome shotgun (WGS) entry which is preliminary data.</text>
</comment>
<reference evidence="2 3" key="1">
    <citation type="submission" date="2020-09" db="EMBL/GenBank/DDBJ databases">
        <title>Genomic characterization of a novel Parvarchaeota family in acid mine drainage sediments.</title>
        <authorList>
            <person name="Luo Z.-H."/>
        </authorList>
    </citation>
    <scope>NUCLEOTIDE SEQUENCE [LARGE SCALE GENOMIC DNA]</scope>
    <source>
        <strain evidence="2">MAS1_bins.189</strain>
    </source>
</reference>
<keyword evidence="1" id="KW-1133">Transmembrane helix</keyword>
<protein>
    <submittedName>
        <fullName evidence="2">Uncharacterized protein</fullName>
    </submittedName>
</protein>
<evidence type="ECO:0000313" key="3">
    <source>
        <dbReference type="Proteomes" id="UP000718571"/>
    </source>
</evidence>
<keyword evidence="1" id="KW-0812">Transmembrane</keyword>